<dbReference type="GO" id="GO:0016787">
    <property type="term" value="F:hydrolase activity"/>
    <property type="evidence" value="ECO:0007669"/>
    <property type="project" value="UniProtKB-KW"/>
</dbReference>
<proteinExistence type="predicted"/>
<reference evidence="4" key="1">
    <citation type="submission" date="2017-05" db="EMBL/GenBank/DDBJ databases">
        <authorList>
            <person name="Sharma S."/>
            <person name="Sidhu C."/>
            <person name="Pinnaka A.K."/>
        </authorList>
    </citation>
    <scope>NUCLEOTIDE SEQUENCE [LARGE SCALE GENOMIC DNA]</scope>
    <source>
        <strain evidence="4">AK93</strain>
    </source>
</reference>
<dbReference type="Pfam" id="PF00561">
    <property type="entry name" value="Abhydrolase_1"/>
    <property type="match status" value="1"/>
</dbReference>
<dbReference type="EMBL" id="NFZW01000012">
    <property type="protein sequence ID" value="RFA35406.1"/>
    <property type="molecule type" value="Genomic_DNA"/>
</dbReference>
<gene>
    <name evidence="3" type="ORF">CAL65_13075</name>
</gene>
<accession>A0A3E0WTV5</accession>
<keyword evidence="4" id="KW-1185">Reference proteome</keyword>
<protein>
    <submittedName>
        <fullName evidence="3">Alpha/beta hydrolase</fullName>
    </submittedName>
</protein>
<organism evidence="3 4">
    <name type="scientific">Alkalilimnicola ehrlichii</name>
    <dbReference type="NCBI Taxonomy" id="351052"/>
    <lineage>
        <taxon>Bacteria</taxon>
        <taxon>Pseudomonadati</taxon>
        <taxon>Pseudomonadota</taxon>
        <taxon>Gammaproteobacteria</taxon>
        <taxon>Chromatiales</taxon>
        <taxon>Ectothiorhodospiraceae</taxon>
        <taxon>Alkalilimnicola</taxon>
    </lineage>
</organism>
<dbReference type="Proteomes" id="UP000256763">
    <property type="component" value="Unassembled WGS sequence"/>
</dbReference>
<dbReference type="Gene3D" id="3.40.50.1820">
    <property type="entry name" value="alpha/beta hydrolase"/>
    <property type="match status" value="1"/>
</dbReference>
<evidence type="ECO:0000256" key="1">
    <source>
        <dbReference type="ARBA" id="ARBA00022801"/>
    </source>
</evidence>
<name>A0A3E0WTV5_9GAMM</name>
<sequence length="263" mass="28872">MSTHSPVALHYTEQGKGQPLLILHGLYGSGANWGRYAKSLAGDYRVIVPDLRNHGRSPHDPDMSYPAMAADLRALLDREGIDQAIVLGHSMGGKAAMTLALENPARVTALIAADIAPVPYTGHEHRDLIAALQDVPLDAVDSRADADAHLREAIPTEMVRQFLLTNLQRQNGGYQWRIPLQILSDQRRLIEGFPDFDAVYQGPSLFVHGENSDYVTDEALTPIRERFPQASVEAIPNAGHWLHVEQPEAFSSCLNGFLKKTAG</sequence>
<dbReference type="PANTHER" id="PTHR46118">
    <property type="entry name" value="PROTEIN ABHD11"/>
    <property type="match status" value="1"/>
</dbReference>
<dbReference type="PANTHER" id="PTHR46118:SF4">
    <property type="entry name" value="PROTEIN ABHD11"/>
    <property type="match status" value="1"/>
</dbReference>
<feature type="domain" description="AB hydrolase-1" evidence="2">
    <location>
        <begin position="19"/>
        <end position="246"/>
    </location>
</feature>
<dbReference type="AlphaFoldDB" id="A0A3E0WTV5"/>
<dbReference type="InterPro" id="IPR000073">
    <property type="entry name" value="AB_hydrolase_1"/>
</dbReference>
<dbReference type="InterPro" id="IPR029058">
    <property type="entry name" value="AB_hydrolase_fold"/>
</dbReference>
<dbReference type="SUPFAM" id="SSF53474">
    <property type="entry name" value="alpha/beta-Hydrolases"/>
    <property type="match status" value="1"/>
</dbReference>
<keyword evidence="1 3" id="KW-0378">Hydrolase</keyword>
<comment type="caution">
    <text evidence="3">The sequence shown here is derived from an EMBL/GenBank/DDBJ whole genome shotgun (WGS) entry which is preliminary data.</text>
</comment>
<dbReference type="OrthoDB" id="9808398at2"/>
<evidence type="ECO:0000259" key="2">
    <source>
        <dbReference type="Pfam" id="PF00561"/>
    </source>
</evidence>
<dbReference type="RefSeq" id="WP_116303124.1">
    <property type="nucleotide sequence ID" value="NZ_NFZV01000017.1"/>
</dbReference>
<evidence type="ECO:0000313" key="4">
    <source>
        <dbReference type="Proteomes" id="UP000256763"/>
    </source>
</evidence>
<evidence type="ECO:0000313" key="3">
    <source>
        <dbReference type="EMBL" id="RFA35406.1"/>
    </source>
</evidence>
<dbReference type="PRINTS" id="PR00111">
    <property type="entry name" value="ABHYDROLASE"/>
</dbReference>